<gene>
    <name evidence="2" type="ORF">B879_04022</name>
</gene>
<feature type="transmembrane region" description="Helical" evidence="1">
    <location>
        <begin position="14"/>
        <end position="35"/>
    </location>
</feature>
<name>K1LT94_CECL9</name>
<comment type="caution">
    <text evidence="2">The sequence shown here is derived from an EMBL/GenBank/DDBJ whole genome shotgun (WGS) entry which is preliminary data.</text>
</comment>
<evidence type="ECO:0000313" key="3">
    <source>
        <dbReference type="Proteomes" id="UP000004478"/>
    </source>
</evidence>
<dbReference type="RefSeq" id="WP_009187042.1">
    <property type="nucleotide sequence ID" value="NZ_AMGM01000137.1"/>
</dbReference>
<evidence type="ECO:0000313" key="2">
    <source>
        <dbReference type="EMBL" id="EKB47374.1"/>
    </source>
</evidence>
<protein>
    <submittedName>
        <fullName evidence="2">Uncharacterized protein</fullName>
    </submittedName>
</protein>
<keyword evidence="1" id="KW-0812">Transmembrane</keyword>
<organism evidence="2 3">
    <name type="scientific">Cecembia lonarensis (strain CCUG 58316 / KCTC 22772 / LW9)</name>
    <dbReference type="NCBI Taxonomy" id="1225176"/>
    <lineage>
        <taxon>Bacteria</taxon>
        <taxon>Pseudomonadati</taxon>
        <taxon>Bacteroidota</taxon>
        <taxon>Cytophagia</taxon>
        <taxon>Cytophagales</taxon>
        <taxon>Cyclobacteriaceae</taxon>
        <taxon>Cecembia</taxon>
    </lineage>
</organism>
<dbReference type="AlphaFoldDB" id="K1LT94"/>
<keyword evidence="3" id="KW-1185">Reference proteome</keyword>
<dbReference type="Proteomes" id="UP000004478">
    <property type="component" value="Unassembled WGS sequence"/>
</dbReference>
<proteinExistence type="predicted"/>
<keyword evidence="1" id="KW-1133">Transmembrane helix</keyword>
<evidence type="ECO:0000256" key="1">
    <source>
        <dbReference type="SAM" id="Phobius"/>
    </source>
</evidence>
<reference evidence="2 3" key="1">
    <citation type="journal article" date="2012" name="J. Bacteriol.">
        <title>Draft Genome Sequence of Cecembia lonarensis Strain LW9T, Isolated from Lonar Lake, a Haloalkaline Lake in India.</title>
        <authorList>
            <person name="Shivaji S."/>
            <person name="Ara S."/>
            <person name="Singh A."/>
            <person name="Pinnaka A.K."/>
        </authorList>
    </citation>
    <scope>NUCLEOTIDE SEQUENCE [LARGE SCALE GENOMIC DNA]</scope>
    <source>
        <strain evidence="2 3">LW9</strain>
    </source>
</reference>
<keyword evidence="1" id="KW-0472">Membrane</keyword>
<accession>K1LT94</accession>
<sequence length="76" mass="8731">MTKLRVMLNVVKHLLYFGGFFILLTILRYRLFLVLPLTDRSNRHPDPDGLGEGSPKANEFLLLIGKVTYKTTCPMH</sequence>
<dbReference type="EMBL" id="AMGM01000137">
    <property type="protein sequence ID" value="EKB47374.1"/>
    <property type="molecule type" value="Genomic_DNA"/>
</dbReference>